<dbReference type="PANTHER" id="PTHR43537:SF34">
    <property type="entry name" value="PYRUVATE DEHYDROGENASE COMPLEX REPRESSOR"/>
    <property type="match status" value="1"/>
</dbReference>
<organism evidence="7 8">
    <name type="scientific">Phaeospirillum tilakii</name>
    <dbReference type="NCBI Taxonomy" id="741673"/>
    <lineage>
        <taxon>Bacteria</taxon>
        <taxon>Pseudomonadati</taxon>
        <taxon>Pseudomonadota</taxon>
        <taxon>Alphaproteobacteria</taxon>
        <taxon>Rhodospirillales</taxon>
        <taxon>Rhodospirillaceae</taxon>
        <taxon>Phaeospirillum</taxon>
    </lineage>
</organism>
<reference evidence="8" key="1">
    <citation type="journal article" date="2019" name="Int. J. Syst. Evol. Microbiol.">
        <title>The Global Catalogue of Microorganisms (GCM) 10K type strain sequencing project: providing services to taxonomists for standard genome sequencing and annotation.</title>
        <authorList>
            <consortium name="The Broad Institute Genomics Platform"/>
            <consortium name="The Broad Institute Genome Sequencing Center for Infectious Disease"/>
            <person name="Wu L."/>
            <person name="Ma J."/>
        </authorList>
    </citation>
    <scope>NUCLEOTIDE SEQUENCE [LARGE SCALE GENOMIC DNA]</scope>
    <source>
        <strain evidence="8">KCTC 15012</strain>
    </source>
</reference>
<keyword evidence="8" id="KW-1185">Reference proteome</keyword>
<dbReference type="InterPro" id="IPR011711">
    <property type="entry name" value="GntR_C"/>
</dbReference>
<evidence type="ECO:0000259" key="6">
    <source>
        <dbReference type="SMART" id="SM00895"/>
    </source>
</evidence>
<keyword evidence="4" id="KW-0804">Transcription</keyword>
<feature type="region of interest" description="Disordered" evidence="5">
    <location>
        <begin position="170"/>
        <end position="205"/>
    </location>
</feature>
<dbReference type="SUPFAM" id="SSF48008">
    <property type="entry name" value="GntR ligand-binding domain-like"/>
    <property type="match status" value="1"/>
</dbReference>
<proteinExistence type="predicted"/>
<comment type="caution">
    <text evidence="7">The sequence shown here is derived from an EMBL/GenBank/DDBJ whole genome shotgun (WGS) entry which is preliminary data.</text>
</comment>
<sequence length="205" mass="22248">MSGGGAVEPLAGLLRGHPETAFDYFEFRRLMAGAVAELAATRATPADLARIERCVAALEQAHLHDDPDQEAAADTDFHTALCEAAGNPVTSRVMLRIFEMLRGGVFYDRCDLYRRRGVRDGFLAQHRAIWQAIRAGDAALARRLSEAHIDATAEALREARDEDARREVALRRHDGIGLTSRPPARDGARAAATPSRADPAPDPSA</sequence>
<protein>
    <submittedName>
        <fullName evidence="7">FadR/GntR family transcriptional regulator</fullName>
    </submittedName>
</protein>
<evidence type="ECO:0000256" key="4">
    <source>
        <dbReference type="ARBA" id="ARBA00023163"/>
    </source>
</evidence>
<keyword evidence="3" id="KW-0238">DNA-binding</keyword>
<evidence type="ECO:0000256" key="2">
    <source>
        <dbReference type="ARBA" id="ARBA00023015"/>
    </source>
</evidence>
<evidence type="ECO:0000256" key="3">
    <source>
        <dbReference type="ARBA" id="ARBA00023125"/>
    </source>
</evidence>
<keyword evidence="1" id="KW-0678">Repressor</keyword>
<dbReference type="Proteomes" id="UP001597296">
    <property type="component" value="Unassembled WGS sequence"/>
</dbReference>
<dbReference type="Pfam" id="PF07729">
    <property type="entry name" value="FCD"/>
    <property type="match status" value="1"/>
</dbReference>
<dbReference type="EMBL" id="JBHUIY010000026">
    <property type="protein sequence ID" value="MFD2234709.1"/>
    <property type="molecule type" value="Genomic_DNA"/>
</dbReference>
<evidence type="ECO:0000313" key="8">
    <source>
        <dbReference type="Proteomes" id="UP001597296"/>
    </source>
</evidence>
<accession>A0ABW5CBQ5</accession>
<gene>
    <name evidence="7" type="ORF">ACFSNB_12920</name>
</gene>
<dbReference type="RefSeq" id="WP_377317195.1">
    <property type="nucleotide sequence ID" value="NZ_JBHUIY010000026.1"/>
</dbReference>
<feature type="compositionally biased region" description="Low complexity" evidence="5">
    <location>
        <begin position="189"/>
        <end position="199"/>
    </location>
</feature>
<evidence type="ECO:0000313" key="7">
    <source>
        <dbReference type="EMBL" id="MFD2234709.1"/>
    </source>
</evidence>
<dbReference type="SMART" id="SM00895">
    <property type="entry name" value="FCD"/>
    <property type="match status" value="1"/>
</dbReference>
<dbReference type="InterPro" id="IPR008920">
    <property type="entry name" value="TF_FadR/GntR_C"/>
</dbReference>
<keyword evidence="2" id="KW-0805">Transcription regulation</keyword>
<evidence type="ECO:0000256" key="1">
    <source>
        <dbReference type="ARBA" id="ARBA00022491"/>
    </source>
</evidence>
<dbReference type="PANTHER" id="PTHR43537">
    <property type="entry name" value="TRANSCRIPTIONAL REGULATOR, GNTR FAMILY"/>
    <property type="match status" value="1"/>
</dbReference>
<name>A0ABW5CBQ5_9PROT</name>
<feature type="domain" description="GntR C-terminal" evidence="6">
    <location>
        <begin position="23"/>
        <end position="151"/>
    </location>
</feature>
<dbReference type="Gene3D" id="1.20.120.530">
    <property type="entry name" value="GntR ligand-binding domain-like"/>
    <property type="match status" value="1"/>
</dbReference>
<evidence type="ECO:0000256" key="5">
    <source>
        <dbReference type="SAM" id="MobiDB-lite"/>
    </source>
</evidence>